<dbReference type="Proteomes" id="UP000295560">
    <property type="component" value="Unassembled WGS sequence"/>
</dbReference>
<dbReference type="Gene3D" id="3.40.50.2000">
    <property type="entry name" value="Glycogen Phosphorylase B"/>
    <property type="match status" value="2"/>
</dbReference>
<dbReference type="AlphaFoldDB" id="A0A4V2PJ75"/>
<dbReference type="GO" id="GO:0017000">
    <property type="term" value="P:antibiotic biosynthetic process"/>
    <property type="evidence" value="ECO:0007669"/>
    <property type="project" value="UniProtKB-ARBA"/>
</dbReference>
<proteinExistence type="inferred from homology"/>
<dbReference type="CDD" id="cd03784">
    <property type="entry name" value="GT1_Gtf-like"/>
    <property type="match status" value="1"/>
</dbReference>
<dbReference type="GO" id="GO:0016758">
    <property type="term" value="F:hexosyltransferase activity"/>
    <property type="evidence" value="ECO:0007669"/>
    <property type="project" value="UniProtKB-ARBA"/>
</dbReference>
<dbReference type="PANTHER" id="PTHR48050">
    <property type="entry name" value="STEROL 3-BETA-GLUCOSYLTRANSFERASE"/>
    <property type="match status" value="1"/>
</dbReference>
<dbReference type="RefSeq" id="WP_132426108.1">
    <property type="nucleotide sequence ID" value="NZ_SMFZ01000001.1"/>
</dbReference>
<dbReference type="InterPro" id="IPR048284">
    <property type="entry name" value="EryCIII-like_N"/>
</dbReference>
<dbReference type="EMBL" id="SMFZ01000001">
    <property type="protein sequence ID" value="TCK27406.1"/>
    <property type="molecule type" value="Genomic_DNA"/>
</dbReference>
<dbReference type="GO" id="GO:0008194">
    <property type="term" value="F:UDP-glycosyltransferase activity"/>
    <property type="evidence" value="ECO:0007669"/>
    <property type="project" value="InterPro"/>
</dbReference>
<dbReference type="Pfam" id="PF21036">
    <property type="entry name" value="EryCIII-like_N"/>
    <property type="match status" value="1"/>
</dbReference>
<keyword evidence="2" id="KW-0328">Glycosyltransferase</keyword>
<evidence type="ECO:0000256" key="3">
    <source>
        <dbReference type="ARBA" id="ARBA00022679"/>
    </source>
</evidence>
<comment type="similarity">
    <text evidence="1">Belongs to the glycosyltransferase 28 family.</text>
</comment>
<reference evidence="6 7" key="1">
    <citation type="submission" date="2019-03" db="EMBL/GenBank/DDBJ databases">
        <title>Sequencing the genomes of 1000 actinobacteria strains.</title>
        <authorList>
            <person name="Klenk H.-P."/>
        </authorList>
    </citation>
    <scope>NUCLEOTIDE SEQUENCE [LARGE SCALE GENOMIC DNA]</scope>
    <source>
        <strain evidence="6 7">DSM 44969</strain>
    </source>
</reference>
<keyword evidence="7" id="KW-1185">Reference proteome</keyword>
<comment type="caution">
    <text evidence="6">The sequence shown here is derived from an EMBL/GenBank/DDBJ whole genome shotgun (WGS) entry which is preliminary data.</text>
</comment>
<dbReference type="OrthoDB" id="5488434at2"/>
<dbReference type="InterPro" id="IPR050426">
    <property type="entry name" value="Glycosyltransferase_28"/>
</dbReference>
<dbReference type="PANTHER" id="PTHR48050:SF13">
    <property type="entry name" value="STEROL 3-BETA-GLUCOSYLTRANSFERASE UGT80A2"/>
    <property type="match status" value="1"/>
</dbReference>
<feature type="domain" description="Erythromycin biosynthesis protein CIII-like C-terminal" evidence="4">
    <location>
        <begin position="241"/>
        <end position="369"/>
    </location>
</feature>
<keyword evidence="3 6" id="KW-0808">Transferase</keyword>
<evidence type="ECO:0000256" key="2">
    <source>
        <dbReference type="ARBA" id="ARBA00022676"/>
    </source>
</evidence>
<name>A0A4V2PJ75_PSEEN</name>
<sequence length="371" mass="38255">MRVLVVSAPLPGHLLPMLPLADALWNSGHEVLVASGGEALAAGTGNLPAIDVARNVRFGRIAATAMVAHPVTARAELAGRGGDRGVRSVFGPVNEELADALVTVVAQWRPDVVVHEPLAASGALAAARHDVPVVLLENNLFPGRELVDATLGARTMQRALWRHGMTELPDPAVTLTIAPSSLVGQRAGLPMRPGAPDREPDPDAIPGWLRVPSERPRVLVTRTTVAGPGRGDPMAAAVKAAEGLDCELVLVRPTARMIRRMPAGVRGVGWVPLPDVLPGCAAVVHHGGAGTVLTALGAGIPQLAVPGAGDRRHNAELVAARGAGIAGPVTPEALHRLVHDGELAATARAVRSEIEAMPPPQARVDAIAALA</sequence>
<evidence type="ECO:0000256" key="1">
    <source>
        <dbReference type="ARBA" id="ARBA00006962"/>
    </source>
</evidence>
<gene>
    <name evidence="6" type="ORF">EV378_3277</name>
</gene>
<evidence type="ECO:0000259" key="4">
    <source>
        <dbReference type="Pfam" id="PF06722"/>
    </source>
</evidence>
<evidence type="ECO:0000313" key="6">
    <source>
        <dbReference type="EMBL" id="TCK27406.1"/>
    </source>
</evidence>
<dbReference type="InterPro" id="IPR002213">
    <property type="entry name" value="UDP_glucos_trans"/>
</dbReference>
<dbReference type="InterPro" id="IPR010610">
    <property type="entry name" value="EryCIII-like_C"/>
</dbReference>
<evidence type="ECO:0000259" key="5">
    <source>
        <dbReference type="Pfam" id="PF21036"/>
    </source>
</evidence>
<organism evidence="6 7">
    <name type="scientific">Pseudonocardia endophytica</name>
    <dbReference type="NCBI Taxonomy" id="401976"/>
    <lineage>
        <taxon>Bacteria</taxon>
        <taxon>Bacillati</taxon>
        <taxon>Actinomycetota</taxon>
        <taxon>Actinomycetes</taxon>
        <taxon>Pseudonocardiales</taxon>
        <taxon>Pseudonocardiaceae</taxon>
        <taxon>Pseudonocardia</taxon>
    </lineage>
</organism>
<dbReference type="Pfam" id="PF06722">
    <property type="entry name" value="EryCIII-like_C"/>
    <property type="match status" value="1"/>
</dbReference>
<evidence type="ECO:0000313" key="7">
    <source>
        <dbReference type="Proteomes" id="UP000295560"/>
    </source>
</evidence>
<accession>A0A4V2PJ75</accession>
<protein>
    <submittedName>
        <fullName evidence="6">UDP:flavonoid glycosyltransferase YjiC (YdhE family)</fullName>
    </submittedName>
</protein>
<dbReference type="SUPFAM" id="SSF53756">
    <property type="entry name" value="UDP-Glycosyltransferase/glycogen phosphorylase"/>
    <property type="match status" value="1"/>
</dbReference>
<feature type="domain" description="Erythromycin biosynthesis protein CIII-like N-terminal" evidence="5">
    <location>
        <begin position="23"/>
        <end position="137"/>
    </location>
</feature>